<evidence type="ECO:0000313" key="2">
    <source>
        <dbReference type="Proteomes" id="UP001236663"/>
    </source>
</evidence>
<proteinExistence type="predicted"/>
<protein>
    <submittedName>
        <fullName evidence="1">Uncharacterized protein</fullName>
    </submittedName>
</protein>
<accession>A0ABT8C9A7</accession>
<sequence>MGREVNIKITGKQGAGKTRILEILQAALEKNGYNTTQLKPTPCAEDRMMAWDSFHTIHIEGTNNEEEVTNG</sequence>
<evidence type="ECO:0000313" key="1">
    <source>
        <dbReference type="EMBL" id="MDN3689066.1"/>
    </source>
</evidence>
<dbReference type="InterPro" id="IPR027417">
    <property type="entry name" value="P-loop_NTPase"/>
</dbReference>
<gene>
    <name evidence="1" type="ORF">QWZ15_14600</name>
</gene>
<dbReference type="EMBL" id="JAUFQS010000017">
    <property type="protein sequence ID" value="MDN3689066.1"/>
    <property type="molecule type" value="Genomic_DNA"/>
</dbReference>
<keyword evidence="2" id="KW-1185">Reference proteome</keyword>
<organism evidence="1 2">
    <name type="scientific">Cyclobacterium jeungdonense</name>
    <dbReference type="NCBI Taxonomy" id="708087"/>
    <lineage>
        <taxon>Bacteria</taxon>
        <taxon>Pseudomonadati</taxon>
        <taxon>Bacteroidota</taxon>
        <taxon>Cytophagia</taxon>
        <taxon>Cytophagales</taxon>
        <taxon>Cyclobacteriaceae</taxon>
        <taxon>Cyclobacterium</taxon>
    </lineage>
</organism>
<name>A0ABT8C9A7_9BACT</name>
<dbReference type="SUPFAM" id="SSF52540">
    <property type="entry name" value="P-loop containing nucleoside triphosphate hydrolases"/>
    <property type="match status" value="1"/>
</dbReference>
<comment type="caution">
    <text evidence="1">The sequence shown here is derived from an EMBL/GenBank/DDBJ whole genome shotgun (WGS) entry which is preliminary data.</text>
</comment>
<reference evidence="2" key="1">
    <citation type="journal article" date="2019" name="Int. J. Syst. Evol. Microbiol.">
        <title>The Global Catalogue of Microorganisms (GCM) 10K type strain sequencing project: providing services to taxonomists for standard genome sequencing and annotation.</title>
        <authorList>
            <consortium name="The Broad Institute Genomics Platform"/>
            <consortium name="The Broad Institute Genome Sequencing Center for Infectious Disease"/>
            <person name="Wu L."/>
            <person name="Ma J."/>
        </authorList>
    </citation>
    <scope>NUCLEOTIDE SEQUENCE [LARGE SCALE GENOMIC DNA]</scope>
    <source>
        <strain evidence="2">CECT 7706</strain>
    </source>
</reference>
<dbReference type="Proteomes" id="UP001236663">
    <property type="component" value="Unassembled WGS sequence"/>
</dbReference>
<dbReference type="RefSeq" id="WP_163386549.1">
    <property type="nucleotide sequence ID" value="NZ_JAUFQS010000017.1"/>
</dbReference>